<dbReference type="AlphaFoldDB" id="A0A495X0D3"/>
<sequence>MVRAWVLLLAALLVVGAVNHVADFVRGGWVPYPWAPGWVNGYWTSLAVLDTVAAALLVWWRRAGLDLAVVIAVTDLAANLYALHGSSFADEPGLQRLTAFTVLVVVSVPFVRPKLRARTTKRRTH</sequence>
<feature type="transmembrane region" description="Helical" evidence="1">
    <location>
        <begin position="67"/>
        <end position="85"/>
    </location>
</feature>
<gene>
    <name evidence="2" type="ORF">DFJ66_0452</name>
</gene>
<proteinExistence type="predicted"/>
<keyword evidence="1" id="KW-0812">Transmembrane</keyword>
<dbReference type="EMBL" id="RBXR01000001">
    <property type="protein sequence ID" value="RKT67277.1"/>
    <property type="molecule type" value="Genomic_DNA"/>
</dbReference>
<evidence type="ECO:0000256" key="1">
    <source>
        <dbReference type="SAM" id="Phobius"/>
    </source>
</evidence>
<name>A0A495X0D3_9PSEU</name>
<reference evidence="2 3" key="1">
    <citation type="submission" date="2018-10" db="EMBL/GenBank/DDBJ databases">
        <title>Sequencing the genomes of 1000 actinobacteria strains.</title>
        <authorList>
            <person name="Klenk H.-P."/>
        </authorList>
    </citation>
    <scope>NUCLEOTIDE SEQUENCE [LARGE SCALE GENOMIC DNA]</scope>
    <source>
        <strain evidence="2 3">DSM 43911</strain>
    </source>
</reference>
<comment type="caution">
    <text evidence="2">The sequence shown here is derived from an EMBL/GenBank/DDBJ whole genome shotgun (WGS) entry which is preliminary data.</text>
</comment>
<feature type="transmembrane region" description="Helical" evidence="1">
    <location>
        <begin position="97"/>
        <end position="115"/>
    </location>
</feature>
<accession>A0A495X0D3</accession>
<protein>
    <recommendedName>
        <fullName evidence="4">DoxX-like protein</fullName>
    </recommendedName>
</protein>
<dbReference type="Proteomes" id="UP000272729">
    <property type="component" value="Unassembled WGS sequence"/>
</dbReference>
<evidence type="ECO:0000313" key="3">
    <source>
        <dbReference type="Proteomes" id="UP000272729"/>
    </source>
</evidence>
<keyword evidence="1" id="KW-1133">Transmembrane helix</keyword>
<evidence type="ECO:0008006" key="4">
    <source>
        <dbReference type="Google" id="ProtNLM"/>
    </source>
</evidence>
<dbReference type="RefSeq" id="WP_211350937.1">
    <property type="nucleotide sequence ID" value="NZ_JBIUBA010000009.1"/>
</dbReference>
<evidence type="ECO:0000313" key="2">
    <source>
        <dbReference type="EMBL" id="RKT67277.1"/>
    </source>
</evidence>
<organism evidence="2 3">
    <name type="scientific">Saccharothrix variisporea</name>
    <dbReference type="NCBI Taxonomy" id="543527"/>
    <lineage>
        <taxon>Bacteria</taxon>
        <taxon>Bacillati</taxon>
        <taxon>Actinomycetota</taxon>
        <taxon>Actinomycetes</taxon>
        <taxon>Pseudonocardiales</taxon>
        <taxon>Pseudonocardiaceae</taxon>
        <taxon>Saccharothrix</taxon>
    </lineage>
</organism>
<keyword evidence="1" id="KW-0472">Membrane</keyword>
<keyword evidence="3" id="KW-1185">Reference proteome</keyword>
<feature type="transmembrane region" description="Helical" evidence="1">
    <location>
        <begin position="41"/>
        <end position="60"/>
    </location>
</feature>